<proteinExistence type="predicted"/>
<reference evidence="2" key="1">
    <citation type="submission" date="2014-06" db="EMBL/GenBank/DDBJ databases">
        <authorList>
            <person name="Le Roux Frederique"/>
        </authorList>
    </citation>
    <scope>NUCLEOTIDE SEQUENCE [LARGE SCALE GENOMIC DNA]</scope>
    <source>
        <strain evidence="2">J5-5</strain>
    </source>
</reference>
<evidence type="ECO:0000313" key="1">
    <source>
        <dbReference type="EMBL" id="CDT03139.1"/>
    </source>
</evidence>
<accession>A0A822MNT3</accession>
<evidence type="ECO:0000313" key="2">
    <source>
        <dbReference type="Proteomes" id="UP000049495"/>
    </source>
</evidence>
<gene>
    <name evidence="1" type="ORF">VCR5J5_1370165</name>
</gene>
<dbReference type="EMBL" id="CCJV01000043">
    <property type="protein sequence ID" value="CDT03139.1"/>
    <property type="molecule type" value="Genomic_DNA"/>
</dbReference>
<sequence>MYACHWHYLTLLGGAFEADMFQLGIGKCISFLSMLFRHQVQVQELNKMD</sequence>
<organism evidence="1 2">
    <name type="scientific">Vibrio crassostreae</name>
    <dbReference type="NCBI Taxonomy" id="246167"/>
    <lineage>
        <taxon>Bacteria</taxon>
        <taxon>Pseudomonadati</taxon>
        <taxon>Pseudomonadota</taxon>
        <taxon>Gammaproteobacteria</taxon>
        <taxon>Vibrionales</taxon>
        <taxon>Vibrionaceae</taxon>
        <taxon>Vibrio</taxon>
    </lineage>
</organism>
<name>A0A822MNT3_9VIBR</name>
<comment type="caution">
    <text evidence="1">The sequence shown here is derived from an EMBL/GenBank/DDBJ whole genome shotgun (WGS) entry which is preliminary data.</text>
</comment>
<dbReference type="Proteomes" id="UP000049495">
    <property type="component" value="Unassembled WGS sequence"/>
</dbReference>
<protein>
    <submittedName>
        <fullName evidence="1">Uncharacterized protein</fullName>
    </submittedName>
</protein>
<dbReference type="AlphaFoldDB" id="A0A822MNT3"/>